<name>A0AAD9NSL3_RIDPI</name>
<gene>
    <name evidence="1" type="ORF">NP493_420g00004</name>
</gene>
<dbReference type="Proteomes" id="UP001209878">
    <property type="component" value="Unassembled WGS sequence"/>
</dbReference>
<dbReference type="EMBL" id="JAODUO010000420">
    <property type="protein sequence ID" value="KAK2180895.1"/>
    <property type="molecule type" value="Genomic_DNA"/>
</dbReference>
<comment type="caution">
    <text evidence="1">The sequence shown here is derived from an EMBL/GenBank/DDBJ whole genome shotgun (WGS) entry which is preliminary data.</text>
</comment>
<reference evidence="1" key="1">
    <citation type="journal article" date="2023" name="Mol. Biol. Evol.">
        <title>Third-Generation Sequencing Reveals the Adaptive Role of the Epigenome in Three Deep-Sea Polychaetes.</title>
        <authorList>
            <person name="Perez M."/>
            <person name="Aroh O."/>
            <person name="Sun Y."/>
            <person name="Lan Y."/>
            <person name="Juniper S.K."/>
            <person name="Young C.R."/>
            <person name="Angers B."/>
            <person name="Qian P.Y."/>
        </authorList>
    </citation>
    <scope>NUCLEOTIDE SEQUENCE</scope>
    <source>
        <strain evidence="1">R07B-5</strain>
    </source>
</reference>
<accession>A0AAD9NSL3</accession>
<organism evidence="1 2">
    <name type="scientific">Ridgeia piscesae</name>
    <name type="common">Tubeworm</name>
    <dbReference type="NCBI Taxonomy" id="27915"/>
    <lineage>
        <taxon>Eukaryota</taxon>
        <taxon>Metazoa</taxon>
        <taxon>Spiralia</taxon>
        <taxon>Lophotrochozoa</taxon>
        <taxon>Annelida</taxon>
        <taxon>Polychaeta</taxon>
        <taxon>Sedentaria</taxon>
        <taxon>Canalipalpata</taxon>
        <taxon>Sabellida</taxon>
        <taxon>Siboglinidae</taxon>
        <taxon>Ridgeia</taxon>
    </lineage>
</organism>
<dbReference type="AlphaFoldDB" id="A0AAD9NSL3"/>
<proteinExistence type="predicted"/>
<evidence type="ECO:0000313" key="2">
    <source>
        <dbReference type="Proteomes" id="UP001209878"/>
    </source>
</evidence>
<protein>
    <submittedName>
        <fullName evidence="1">Uncharacterized protein</fullName>
    </submittedName>
</protein>
<keyword evidence="2" id="KW-1185">Reference proteome</keyword>
<sequence length="95" mass="10856">MSKIVRSVLGHDYTITKKGDLEQFYLNTGRYQVVHFEPKAGVVRLTITVPPKKVELLYFNDGETKSVAEEGQVIRLVENKEGGFECRVEVWITLL</sequence>
<evidence type="ECO:0000313" key="1">
    <source>
        <dbReference type="EMBL" id="KAK2180895.1"/>
    </source>
</evidence>